<dbReference type="OrthoDB" id="9815616at2"/>
<reference evidence="2" key="1">
    <citation type="submission" date="2016-08" db="EMBL/GenBank/DDBJ databases">
        <authorList>
            <person name="Varghese N."/>
            <person name="Submissions Spin"/>
        </authorList>
    </citation>
    <scope>NUCLEOTIDE SEQUENCE [LARGE SCALE GENOMIC DNA]</scope>
    <source>
        <strain evidence="2">R-53248</strain>
    </source>
</reference>
<sequence length="459" mass="53138">MNNISWQDIRKIIVDFLQQRLANNSSYKSETAKLEKAKELGDQVAVNEAQQKLAELAKRFDFETWMEDAATRRISWISMGTNNSKSIHSSSLGDNINYSTQSQPIEQLYVSSATPTTLPLDCSGNAAALDVFSLLNQFVIEDVTFLQLIVNDHPAVLAALSDDKEKALLYLTNFKKAIFNDFDNPKASELNKQLYWPNSEETYLSQQDNNYRLLIPLHPSSLCHLVYQKVQSRFSDENKKAREQRRIKDIKHQSYFSFHHLAVVKLGGSNPQGVSQLTSNQGGRNFLLPSMPPIFEKSQFPSISKQQETIFNNALQYFCRFGFRLLFDMVEAPKNIVEERDDRKDAFAVILSLLLKFARHIQTTQPAGWSRDYSLDFHEKLWLDPQRAQLENEEDFKKQYEQGDWQQSLEKSFANWVQNALKEKFKNIKQQFADPEFSEWRREFSAAVKASQRKREGIF</sequence>
<dbReference type="STRING" id="1798182.GA0061081_104100"/>
<dbReference type="NCBIfam" id="TIGR02564">
    <property type="entry name" value="cas_Csy1"/>
    <property type="match status" value="1"/>
</dbReference>
<dbReference type="Proteomes" id="UP000199670">
    <property type="component" value="Unassembled WGS sequence"/>
</dbReference>
<accession>A0A1C4BD50</accession>
<dbReference type="EMBL" id="FMAQ01000004">
    <property type="protein sequence ID" value="SCC04694.1"/>
    <property type="molecule type" value="Genomic_DNA"/>
</dbReference>
<dbReference type="RefSeq" id="WP_091347974.1">
    <property type="nucleotide sequence ID" value="NZ_FMAQ01000004.1"/>
</dbReference>
<dbReference type="InterPro" id="IPR013397">
    <property type="entry name" value="CRISPR-assoc_prot_Csy1"/>
</dbReference>
<evidence type="ECO:0000313" key="1">
    <source>
        <dbReference type="EMBL" id="SCC04694.1"/>
    </source>
</evidence>
<dbReference type="Pfam" id="PF09611">
    <property type="entry name" value="Cas_Csy1"/>
    <property type="match status" value="1"/>
</dbReference>
<evidence type="ECO:0000313" key="2">
    <source>
        <dbReference type="Proteomes" id="UP000199670"/>
    </source>
</evidence>
<proteinExistence type="predicted"/>
<name>A0A1C4BD50_9GAMM</name>
<organism evidence="1 2">
    <name type="scientific">Gilliamella bombicola</name>
    <dbReference type="NCBI Taxonomy" id="1798182"/>
    <lineage>
        <taxon>Bacteria</taxon>
        <taxon>Pseudomonadati</taxon>
        <taxon>Pseudomonadota</taxon>
        <taxon>Gammaproteobacteria</taxon>
        <taxon>Orbales</taxon>
        <taxon>Orbaceae</taxon>
        <taxon>Gilliamella</taxon>
    </lineage>
</organism>
<protein>
    <submittedName>
        <fullName evidence="1">CRISPR-associated protein Csy1</fullName>
    </submittedName>
</protein>
<gene>
    <name evidence="1" type="ORF">GA0061081_104100</name>
</gene>
<dbReference type="AlphaFoldDB" id="A0A1C4BD50"/>
<keyword evidence="2" id="KW-1185">Reference proteome</keyword>